<gene>
    <name evidence="1" type="ORF">ERS137941_02936</name>
</gene>
<dbReference type="RefSeq" id="WP_050148779.1">
    <property type="nucleotide sequence ID" value="NZ_JAJTNG010000025.1"/>
</dbReference>
<protein>
    <submittedName>
        <fullName evidence="1">Uncharacterized protein</fullName>
    </submittedName>
</protein>
<evidence type="ECO:0000313" key="1">
    <source>
        <dbReference type="EMBL" id="CFQ68045.1"/>
    </source>
</evidence>
<dbReference type="AlphaFoldDB" id="A0A0T9RUG4"/>
<organism evidence="1 2">
    <name type="scientific">Yersinia enterocolitica</name>
    <dbReference type="NCBI Taxonomy" id="630"/>
    <lineage>
        <taxon>Bacteria</taxon>
        <taxon>Pseudomonadati</taxon>
        <taxon>Pseudomonadota</taxon>
        <taxon>Gammaproteobacteria</taxon>
        <taxon>Enterobacterales</taxon>
        <taxon>Yersiniaceae</taxon>
        <taxon>Yersinia</taxon>
    </lineage>
</organism>
<accession>A0A0T9RUG4</accession>
<evidence type="ECO:0000313" key="2">
    <source>
        <dbReference type="Proteomes" id="UP000048841"/>
    </source>
</evidence>
<dbReference type="EMBL" id="CGBR01000023">
    <property type="protein sequence ID" value="CFQ68045.1"/>
    <property type="molecule type" value="Genomic_DNA"/>
</dbReference>
<reference evidence="1 2" key="1">
    <citation type="submission" date="2015-03" db="EMBL/GenBank/DDBJ databases">
        <authorList>
            <person name="Murphy D."/>
        </authorList>
    </citation>
    <scope>NUCLEOTIDE SEQUENCE [LARGE SCALE GENOMIC DNA]</scope>
    <source>
        <strain evidence="1 2">IP26249</strain>
    </source>
</reference>
<proteinExistence type="predicted"/>
<sequence length="67" mass="7651">MLDYYAKLGDDGKIIYMVLGLQDDTTLVPVDFSSDVYHEFYYRMPIAIRLTIPEYTGVLPAPETTLT</sequence>
<name>A0A0T9RUG4_YEREN</name>
<dbReference type="Proteomes" id="UP000048841">
    <property type="component" value="Unassembled WGS sequence"/>
</dbReference>